<dbReference type="EMBL" id="JADBEC010000001">
    <property type="protein sequence ID" value="MBE1504429.1"/>
    <property type="molecule type" value="Genomic_DNA"/>
</dbReference>
<evidence type="ECO:0000256" key="1">
    <source>
        <dbReference type="SAM" id="Phobius"/>
    </source>
</evidence>
<dbReference type="Proteomes" id="UP000620262">
    <property type="component" value="Unassembled WGS sequence"/>
</dbReference>
<keyword evidence="1" id="KW-0472">Membrane</keyword>
<feature type="transmembrane region" description="Helical" evidence="1">
    <location>
        <begin position="46"/>
        <end position="64"/>
    </location>
</feature>
<keyword evidence="1" id="KW-0812">Transmembrane</keyword>
<protein>
    <submittedName>
        <fullName evidence="2">Uncharacterized protein</fullName>
    </submittedName>
</protein>
<keyword evidence="1" id="KW-1133">Transmembrane helix</keyword>
<feature type="transmembrane region" description="Helical" evidence="1">
    <location>
        <begin position="21"/>
        <end position="40"/>
    </location>
</feature>
<evidence type="ECO:0000313" key="3">
    <source>
        <dbReference type="Proteomes" id="UP000620262"/>
    </source>
</evidence>
<organism evidence="2 3">
    <name type="scientific">Rhizobium viscosum</name>
    <name type="common">Arthrobacter viscosus</name>
    <dbReference type="NCBI Taxonomy" id="1673"/>
    <lineage>
        <taxon>Bacteria</taxon>
        <taxon>Pseudomonadati</taxon>
        <taxon>Pseudomonadota</taxon>
        <taxon>Alphaproteobacteria</taxon>
        <taxon>Hyphomicrobiales</taxon>
        <taxon>Rhizobiaceae</taxon>
        <taxon>Rhizobium/Agrobacterium group</taxon>
        <taxon>Rhizobium</taxon>
    </lineage>
</organism>
<proteinExistence type="predicted"/>
<gene>
    <name evidence="2" type="ORF">H4W29_001610</name>
</gene>
<name>A0ABR9IMM3_RHIVS</name>
<evidence type="ECO:0000313" key="2">
    <source>
        <dbReference type="EMBL" id="MBE1504429.1"/>
    </source>
</evidence>
<reference evidence="2 3" key="1">
    <citation type="submission" date="2020-10" db="EMBL/GenBank/DDBJ databases">
        <title>Sequencing the genomes of 1000 actinobacteria strains.</title>
        <authorList>
            <person name="Klenk H.-P."/>
        </authorList>
    </citation>
    <scope>NUCLEOTIDE SEQUENCE [LARGE SCALE GENOMIC DNA]</scope>
    <source>
        <strain evidence="2 3">DSM 7307</strain>
    </source>
</reference>
<dbReference type="RefSeq" id="WP_192728464.1">
    <property type="nucleotide sequence ID" value="NZ_BAAAVL010000001.1"/>
</dbReference>
<sequence>MIILTATTLGLTVGLMRSAGVIAIVAMLIAVTFAIAAIVSGGAVSFLALFYTIIGYNAGLLLYLGGLFTTDRLRAVLVHS</sequence>
<accession>A0ABR9IMM3</accession>
<keyword evidence="3" id="KW-1185">Reference proteome</keyword>
<comment type="caution">
    <text evidence="2">The sequence shown here is derived from an EMBL/GenBank/DDBJ whole genome shotgun (WGS) entry which is preliminary data.</text>
</comment>